<comment type="subcellular location">
    <subcellularLocation>
        <location evidence="1">Membrane</location>
        <topology evidence="1">Multi-pass membrane protein</topology>
    </subcellularLocation>
</comment>
<feature type="transmembrane region" description="Helical" evidence="5">
    <location>
        <begin position="309"/>
        <end position="330"/>
    </location>
</feature>
<feature type="transmembrane region" description="Helical" evidence="5">
    <location>
        <begin position="129"/>
        <end position="151"/>
    </location>
</feature>
<evidence type="ECO:0000256" key="1">
    <source>
        <dbReference type="ARBA" id="ARBA00004141"/>
    </source>
</evidence>
<dbReference type="EMBL" id="BONE01000019">
    <property type="protein sequence ID" value="GIF73276.1"/>
    <property type="molecule type" value="Genomic_DNA"/>
</dbReference>
<dbReference type="Pfam" id="PF12698">
    <property type="entry name" value="ABC2_membrane_3"/>
    <property type="match status" value="1"/>
</dbReference>
<accession>A0ABQ4CPR1</accession>
<gene>
    <name evidence="7" type="ORF">Asi02nite_27940</name>
</gene>
<evidence type="ECO:0000256" key="5">
    <source>
        <dbReference type="SAM" id="Phobius"/>
    </source>
</evidence>
<feature type="transmembrane region" description="Helical" evidence="5">
    <location>
        <begin position="223"/>
        <end position="245"/>
    </location>
</feature>
<keyword evidence="8" id="KW-1185">Reference proteome</keyword>
<evidence type="ECO:0000313" key="7">
    <source>
        <dbReference type="EMBL" id="GIF73276.1"/>
    </source>
</evidence>
<keyword evidence="3 5" id="KW-1133">Transmembrane helix</keyword>
<keyword evidence="4 5" id="KW-0472">Membrane</keyword>
<feature type="transmembrane region" description="Helical" evidence="5">
    <location>
        <begin position="183"/>
        <end position="203"/>
    </location>
</feature>
<comment type="caution">
    <text evidence="7">The sequence shown here is derived from an EMBL/GenBank/DDBJ whole genome shotgun (WGS) entry which is preliminary data.</text>
</comment>
<protein>
    <recommendedName>
        <fullName evidence="6">ABC-2 type transporter transmembrane domain-containing protein</fullName>
    </recommendedName>
</protein>
<evidence type="ECO:0000313" key="8">
    <source>
        <dbReference type="Proteomes" id="UP000604117"/>
    </source>
</evidence>
<feature type="domain" description="ABC-2 type transporter transmembrane" evidence="6">
    <location>
        <begin position="130"/>
        <end position="325"/>
    </location>
</feature>
<evidence type="ECO:0000256" key="4">
    <source>
        <dbReference type="ARBA" id="ARBA00023136"/>
    </source>
</evidence>
<evidence type="ECO:0000259" key="6">
    <source>
        <dbReference type="Pfam" id="PF12698"/>
    </source>
</evidence>
<name>A0ABQ4CPR1_9ACTN</name>
<reference evidence="7 8" key="1">
    <citation type="submission" date="2021-01" db="EMBL/GenBank/DDBJ databases">
        <title>Whole genome shotgun sequence of Asanoa siamensis NBRC 107932.</title>
        <authorList>
            <person name="Komaki H."/>
            <person name="Tamura T."/>
        </authorList>
    </citation>
    <scope>NUCLEOTIDE SEQUENCE [LARGE SCALE GENOMIC DNA]</scope>
    <source>
        <strain evidence="7 8">NBRC 107932</strain>
    </source>
</reference>
<sequence>MNTSSAIRLVAARELKVKIKDKTFLISTILFLLIAIASTVLPAMLGGGASSVAVADPAAATALRDAGLEVTQVGDDAAAEQAVRAGDVDAAVVAGPKVLAMEDAPGDVVNALSSAPPVQLLDPDAVDPVLAYLVPLGFALVFFFTSLTFGLQISQSVVEEKQTRIVEILVAAVPIRALLVGKVIAGGVLALSQIVLLAVVTVAGLQMSDNGALLSLIGPSIGWFVPFFLVGFVMLAALWAAIGALVNRVEDLGGVSMPLQMLVMIPFFLVVFLNDNKAVMTALSYIPFSAPTAMPVRLFSGDAATWEPLVSLAVMVVAAVVLIGVGSRVYEGSLLRTNGKTSFGAAFRDKESRRLANINS</sequence>
<evidence type="ECO:0000256" key="2">
    <source>
        <dbReference type="ARBA" id="ARBA00022692"/>
    </source>
</evidence>
<dbReference type="RefSeq" id="WP_203713122.1">
    <property type="nucleotide sequence ID" value="NZ_BONE01000019.1"/>
</dbReference>
<dbReference type="InterPro" id="IPR013525">
    <property type="entry name" value="ABC2_TM"/>
</dbReference>
<evidence type="ECO:0000256" key="3">
    <source>
        <dbReference type="ARBA" id="ARBA00022989"/>
    </source>
</evidence>
<feature type="transmembrane region" description="Helical" evidence="5">
    <location>
        <begin position="252"/>
        <end position="273"/>
    </location>
</feature>
<proteinExistence type="predicted"/>
<organism evidence="7 8">
    <name type="scientific">Asanoa siamensis</name>
    <dbReference type="NCBI Taxonomy" id="926357"/>
    <lineage>
        <taxon>Bacteria</taxon>
        <taxon>Bacillati</taxon>
        <taxon>Actinomycetota</taxon>
        <taxon>Actinomycetes</taxon>
        <taxon>Micromonosporales</taxon>
        <taxon>Micromonosporaceae</taxon>
        <taxon>Asanoa</taxon>
    </lineage>
</organism>
<keyword evidence="2 5" id="KW-0812">Transmembrane</keyword>
<dbReference type="Proteomes" id="UP000604117">
    <property type="component" value="Unassembled WGS sequence"/>
</dbReference>
<feature type="transmembrane region" description="Helical" evidence="5">
    <location>
        <begin position="23"/>
        <end position="45"/>
    </location>
</feature>